<dbReference type="EMBL" id="GGEC01050561">
    <property type="protein sequence ID" value="MBX31045.1"/>
    <property type="molecule type" value="Transcribed_RNA"/>
</dbReference>
<protein>
    <submittedName>
        <fullName evidence="1">Uncharacterized protein</fullName>
    </submittedName>
</protein>
<organism evidence="1">
    <name type="scientific">Rhizophora mucronata</name>
    <name type="common">Asiatic mangrove</name>
    <dbReference type="NCBI Taxonomy" id="61149"/>
    <lineage>
        <taxon>Eukaryota</taxon>
        <taxon>Viridiplantae</taxon>
        <taxon>Streptophyta</taxon>
        <taxon>Embryophyta</taxon>
        <taxon>Tracheophyta</taxon>
        <taxon>Spermatophyta</taxon>
        <taxon>Magnoliopsida</taxon>
        <taxon>eudicotyledons</taxon>
        <taxon>Gunneridae</taxon>
        <taxon>Pentapetalae</taxon>
        <taxon>rosids</taxon>
        <taxon>fabids</taxon>
        <taxon>Malpighiales</taxon>
        <taxon>Rhizophoraceae</taxon>
        <taxon>Rhizophora</taxon>
    </lineage>
</organism>
<name>A0A2P2MLE3_RHIMU</name>
<accession>A0A2P2MLE3</accession>
<dbReference type="AlphaFoldDB" id="A0A2P2MLE3"/>
<evidence type="ECO:0000313" key="1">
    <source>
        <dbReference type="EMBL" id="MBX31045.1"/>
    </source>
</evidence>
<proteinExistence type="predicted"/>
<reference evidence="1" key="1">
    <citation type="submission" date="2018-02" db="EMBL/GenBank/DDBJ databases">
        <title>Rhizophora mucronata_Transcriptome.</title>
        <authorList>
            <person name="Meera S.P."/>
            <person name="Sreeshan A."/>
            <person name="Augustine A."/>
        </authorList>
    </citation>
    <scope>NUCLEOTIDE SEQUENCE</scope>
    <source>
        <tissue evidence="1">Leaf</tissue>
    </source>
</reference>
<sequence>MSRYVSKLLVLEAASQWRELKPPVPPQEGGVGRARCN</sequence>